<dbReference type="PROSITE" id="PS50181">
    <property type="entry name" value="FBOX"/>
    <property type="match status" value="1"/>
</dbReference>
<evidence type="ECO:0000313" key="3">
    <source>
        <dbReference type="EMBL" id="CAH0368312.1"/>
    </source>
</evidence>
<reference evidence="3" key="2">
    <citation type="submission" date="2021-11" db="EMBL/GenBank/DDBJ databases">
        <authorList>
            <consortium name="Genoscope - CEA"/>
            <person name="William W."/>
        </authorList>
    </citation>
    <scope>NUCLEOTIDE SEQUENCE</scope>
</reference>
<accession>A0A7S4E883</accession>
<dbReference type="Proteomes" id="UP000789595">
    <property type="component" value="Unassembled WGS sequence"/>
</dbReference>
<reference evidence="2" key="1">
    <citation type="submission" date="2021-01" db="EMBL/GenBank/DDBJ databases">
        <authorList>
            <person name="Corre E."/>
            <person name="Pelletier E."/>
            <person name="Niang G."/>
            <person name="Scheremetjew M."/>
            <person name="Finn R."/>
            <person name="Kale V."/>
            <person name="Holt S."/>
            <person name="Cochrane G."/>
            <person name="Meng A."/>
            <person name="Brown T."/>
            <person name="Cohen L."/>
        </authorList>
    </citation>
    <scope>NUCLEOTIDE SEQUENCE</scope>
    <source>
        <strain evidence="2">CCMP1756</strain>
    </source>
</reference>
<protein>
    <recommendedName>
        <fullName evidence="1">F-box domain-containing protein</fullName>
    </recommendedName>
</protein>
<dbReference type="EMBL" id="CAKKNE010000002">
    <property type="protein sequence ID" value="CAH0368312.1"/>
    <property type="molecule type" value="Genomic_DNA"/>
</dbReference>
<sequence length="382" mass="43172">MESLPEECVVHALGFLELEDVIDFTRTTKDASAFVTKHDKSLFEPALERLHAWRQGVGRLENEGPPLHERRVLAMDNVPWRDRYLRERADLTRTAITRDDLVAHSWRLRFREPGGGVQVREVPPKGCRFLSDGMFRLEGFPPMEWSVAEDGDAVVISNFPPHRVQRRAHYDHGWTLENKNVILWSVDEMSPHWARMSSRHAAAAAKLSGNRHAREARELLTRGGVFERAGRHDRARIAFMDALAHAGGTLAHLPLGATGYLPEDPLAEDFERYQTDPGAMVVELQECYQLETLWHERNNRLYALLSLARAALETGEARQALDAARRAAMNVLHQGDFHGRAECIRDVEDLRARALLALSEEQSAPRPRSESLLAQGLEGLGV</sequence>
<gene>
    <name evidence="2" type="ORF">PCAL00307_LOCUS11143</name>
    <name evidence="3" type="ORF">PECAL_2P13730</name>
</gene>
<organism evidence="2">
    <name type="scientific">Pelagomonas calceolata</name>
    <dbReference type="NCBI Taxonomy" id="35677"/>
    <lineage>
        <taxon>Eukaryota</taxon>
        <taxon>Sar</taxon>
        <taxon>Stramenopiles</taxon>
        <taxon>Ochrophyta</taxon>
        <taxon>Pelagophyceae</taxon>
        <taxon>Pelagomonadales</taxon>
        <taxon>Pelagomonadaceae</taxon>
        <taxon>Pelagomonas</taxon>
    </lineage>
</organism>
<evidence type="ECO:0000313" key="2">
    <source>
        <dbReference type="EMBL" id="CAE0695707.1"/>
    </source>
</evidence>
<name>A0A7S4E883_9STRA</name>
<proteinExistence type="predicted"/>
<feature type="domain" description="F-box" evidence="1">
    <location>
        <begin position="1"/>
        <end position="46"/>
    </location>
</feature>
<evidence type="ECO:0000313" key="4">
    <source>
        <dbReference type="Proteomes" id="UP000789595"/>
    </source>
</evidence>
<evidence type="ECO:0000259" key="1">
    <source>
        <dbReference type="PROSITE" id="PS50181"/>
    </source>
</evidence>
<keyword evidence="4" id="KW-1185">Reference proteome</keyword>
<dbReference type="AlphaFoldDB" id="A0A7S4E883"/>
<dbReference type="EMBL" id="HBIW01012984">
    <property type="protein sequence ID" value="CAE0695707.1"/>
    <property type="molecule type" value="Transcribed_RNA"/>
</dbReference>
<dbReference type="InterPro" id="IPR001810">
    <property type="entry name" value="F-box_dom"/>
</dbReference>